<dbReference type="Proteomes" id="UP000500843">
    <property type="component" value="Chromosome 2"/>
</dbReference>
<dbReference type="EMBL" id="CP054011">
    <property type="protein sequence ID" value="QKH89667.1"/>
    <property type="molecule type" value="Genomic_DNA"/>
</dbReference>
<dbReference type="InterPro" id="IPR002716">
    <property type="entry name" value="PIN_dom"/>
</dbReference>
<dbReference type="InterPro" id="IPR029060">
    <property type="entry name" value="PIN-like_dom_sf"/>
</dbReference>
<dbReference type="Pfam" id="PF13470">
    <property type="entry name" value="PIN_3"/>
    <property type="match status" value="1"/>
</dbReference>
<dbReference type="RefSeq" id="WP_004358878.1">
    <property type="nucleotide sequence ID" value="NZ_CP054011.1"/>
</dbReference>
<dbReference type="AlphaFoldDB" id="A0A7D4G071"/>
<sequence length="137" mass="15144">MRIFLDTNIIIDLLEARGEFTQNALKVASMVINNGDELLLSDLSVVNACYIERKSLGNRGFIATFSAIRDCFEIIGMGAPAIDATITANWNDFEDAMQYFAALNANADIIVTRNKKDFATSEISVVTPLEYIEGKIK</sequence>
<dbReference type="Gene3D" id="3.40.50.1010">
    <property type="entry name" value="5'-nuclease"/>
    <property type="match status" value="1"/>
</dbReference>
<dbReference type="SUPFAM" id="SSF88723">
    <property type="entry name" value="PIN domain-like"/>
    <property type="match status" value="1"/>
</dbReference>
<evidence type="ECO:0000313" key="3">
    <source>
        <dbReference type="Proteomes" id="UP000500843"/>
    </source>
</evidence>
<reference evidence="2 3" key="1">
    <citation type="submission" date="2020-05" db="EMBL/GenBank/DDBJ databases">
        <title>FDA dAtabase for Regulatory Grade micrObial Sequences (FDA-ARGOS): Supporting development and validation of Infectious Disease Dx tests.</title>
        <authorList>
            <person name="Moreno J."/>
            <person name="Tallon L."/>
            <person name="Sadzewicz L."/>
            <person name="Zhao X."/>
            <person name="Vavikolanu K."/>
            <person name="Mehta A."/>
            <person name="Aluvathingal J."/>
            <person name="Nadendla S."/>
            <person name="Myers T."/>
            <person name="Yan Y."/>
            <person name="Sichtig H."/>
        </authorList>
    </citation>
    <scope>NUCLEOTIDE SEQUENCE [LARGE SCALE GENOMIC DNA]</scope>
    <source>
        <strain evidence="2 3">FDAARGOS_760</strain>
    </source>
</reference>
<name>A0A7D4G071_9BACT</name>
<organism evidence="2 3">
    <name type="scientific">Prevotella melaninogenica</name>
    <dbReference type="NCBI Taxonomy" id="28132"/>
    <lineage>
        <taxon>Bacteria</taxon>
        <taxon>Pseudomonadati</taxon>
        <taxon>Bacteroidota</taxon>
        <taxon>Bacteroidia</taxon>
        <taxon>Bacteroidales</taxon>
        <taxon>Prevotellaceae</taxon>
        <taxon>Prevotella</taxon>
    </lineage>
</organism>
<evidence type="ECO:0000259" key="1">
    <source>
        <dbReference type="Pfam" id="PF13470"/>
    </source>
</evidence>
<accession>A0A7D4G071</accession>
<feature type="domain" description="PIN" evidence="1">
    <location>
        <begin position="2"/>
        <end position="116"/>
    </location>
</feature>
<protein>
    <submittedName>
        <fullName evidence="2">PIN domain-containing protein</fullName>
    </submittedName>
</protein>
<evidence type="ECO:0000313" key="2">
    <source>
        <dbReference type="EMBL" id="QKH89667.1"/>
    </source>
</evidence>
<proteinExistence type="predicted"/>
<gene>
    <name evidence="2" type="ORF">FIU21_12355</name>
</gene>